<proteinExistence type="predicted"/>
<organism evidence="3 4">
    <name type="scientific">Micrococcus cohnii</name>
    <dbReference type="NCBI Taxonomy" id="993416"/>
    <lineage>
        <taxon>Bacteria</taxon>
        <taxon>Bacillati</taxon>
        <taxon>Actinomycetota</taxon>
        <taxon>Actinomycetes</taxon>
        <taxon>Micrococcales</taxon>
        <taxon>Micrococcaceae</taxon>
        <taxon>Micrococcus</taxon>
    </lineage>
</organism>
<name>A0A7W7GMW0_9MICC</name>
<feature type="domain" description="CT398-like coiled coil hairpin" evidence="2">
    <location>
        <begin position="17"/>
        <end position="195"/>
    </location>
</feature>
<dbReference type="Proteomes" id="UP000540191">
    <property type="component" value="Unassembled WGS sequence"/>
</dbReference>
<feature type="region of interest" description="Disordered" evidence="1">
    <location>
        <begin position="58"/>
        <end position="95"/>
    </location>
</feature>
<feature type="compositionally biased region" description="Basic and acidic residues" evidence="1">
    <location>
        <begin position="58"/>
        <end position="68"/>
    </location>
</feature>
<protein>
    <submittedName>
        <fullName evidence="3">Putative nucleic acid-binding Zn-ribbon protein</fullName>
    </submittedName>
</protein>
<comment type="caution">
    <text evidence="3">The sequence shown here is derived from an EMBL/GenBank/DDBJ whole genome shotgun (WGS) entry which is preliminary data.</text>
</comment>
<evidence type="ECO:0000259" key="2">
    <source>
        <dbReference type="Pfam" id="PF24481"/>
    </source>
</evidence>
<dbReference type="InterPro" id="IPR056003">
    <property type="entry name" value="CT398_CC_hairpin"/>
</dbReference>
<evidence type="ECO:0000313" key="3">
    <source>
        <dbReference type="EMBL" id="MBB4735068.1"/>
    </source>
</evidence>
<keyword evidence="4" id="KW-1185">Reference proteome</keyword>
<gene>
    <name evidence="3" type="ORF">HDA30_000576</name>
</gene>
<dbReference type="AlphaFoldDB" id="A0A7W7GMW0"/>
<dbReference type="EMBL" id="JACHNA010000001">
    <property type="protein sequence ID" value="MBB4735068.1"/>
    <property type="molecule type" value="Genomic_DNA"/>
</dbReference>
<dbReference type="RefSeq" id="WP_184241064.1">
    <property type="nucleotide sequence ID" value="NZ_JACHNA010000001.1"/>
</dbReference>
<evidence type="ECO:0000313" key="4">
    <source>
        <dbReference type="Proteomes" id="UP000540191"/>
    </source>
</evidence>
<evidence type="ECO:0000256" key="1">
    <source>
        <dbReference type="SAM" id="MobiDB-lite"/>
    </source>
</evidence>
<feature type="compositionally biased region" description="Low complexity" evidence="1">
    <location>
        <begin position="69"/>
        <end position="78"/>
    </location>
</feature>
<dbReference type="Gene3D" id="1.10.287.1490">
    <property type="match status" value="1"/>
</dbReference>
<sequence>MSTLIATPQEQRALLEVQELDAQIARAKTRLASLRADEEYAAARAEAKHLAAQLAEAEQAREDADRDALAAADTASATRARRDRTRSRLQEGQVSPKDLEGLVHEEATLEALLEQHDAAALAAMQEADAATAAVAETTQRLETARRTVSDRAEHLRAEGAEVTKVGRRLAAERAQTATGVPQPVLARYEKIRDRNAGLGVGTLMGSHSGPAGTDLSPVELERLRALPENVLAECPVTGVLLVRL</sequence>
<accession>A0A7W7GMW0</accession>
<dbReference type="Pfam" id="PF24481">
    <property type="entry name" value="CT398_CC"/>
    <property type="match status" value="1"/>
</dbReference>
<reference evidence="3 4" key="1">
    <citation type="submission" date="2020-08" db="EMBL/GenBank/DDBJ databases">
        <title>Sequencing the genomes of 1000 actinobacteria strains.</title>
        <authorList>
            <person name="Klenk H.-P."/>
        </authorList>
    </citation>
    <scope>NUCLEOTIDE SEQUENCE [LARGE SCALE GENOMIC DNA]</scope>
    <source>
        <strain evidence="3 4">DSM 23974</strain>
    </source>
</reference>